<organism evidence="5 7">
    <name type="scientific">Neisseria dumasiana</name>
    <dbReference type="NCBI Taxonomy" id="1931275"/>
    <lineage>
        <taxon>Bacteria</taxon>
        <taxon>Pseudomonadati</taxon>
        <taxon>Pseudomonadota</taxon>
        <taxon>Betaproteobacteria</taxon>
        <taxon>Neisseriales</taxon>
        <taxon>Neisseriaceae</taxon>
        <taxon>Neisseria</taxon>
    </lineage>
</organism>
<evidence type="ECO:0000256" key="2">
    <source>
        <dbReference type="ARBA" id="ARBA00022723"/>
    </source>
</evidence>
<dbReference type="EMBL" id="MTAB01000002">
    <property type="protein sequence ID" value="OSI25028.1"/>
    <property type="molecule type" value="Genomic_DNA"/>
</dbReference>
<protein>
    <submittedName>
        <fullName evidence="5">Haloacid dehalogenase</fullName>
    </submittedName>
</protein>
<evidence type="ECO:0000256" key="4">
    <source>
        <dbReference type="ARBA" id="ARBA00022842"/>
    </source>
</evidence>
<reference evidence="5 8" key="2">
    <citation type="submission" date="2017-01" db="EMBL/GenBank/DDBJ databases">
        <authorList>
            <person name="Wolfgang W.J."/>
            <person name="Cole J."/>
            <person name="Wroblewski D."/>
            <person name="Mcginnis J."/>
            <person name="Musser K.A."/>
        </authorList>
    </citation>
    <scope>NUCLEOTIDE SEQUENCE</scope>
    <source>
        <strain evidence="5">124861</strain>
        <strain evidence="6 8">93087</strain>
    </source>
</reference>
<dbReference type="InterPro" id="IPR036412">
    <property type="entry name" value="HAD-like_sf"/>
</dbReference>
<evidence type="ECO:0000313" key="5">
    <source>
        <dbReference type="EMBL" id="OSI25028.1"/>
    </source>
</evidence>
<gene>
    <name evidence="5" type="ORF">BV912_01225</name>
    <name evidence="6" type="ORF">BV913_02135</name>
</gene>
<dbReference type="RefSeq" id="WP_085357776.1">
    <property type="nucleotide sequence ID" value="NZ_CP091509.1"/>
</dbReference>
<evidence type="ECO:0000256" key="1">
    <source>
        <dbReference type="ARBA" id="ARBA00001946"/>
    </source>
</evidence>
<dbReference type="STRING" id="1931275.BV914_01755"/>
<keyword evidence="4" id="KW-0460">Magnesium</keyword>
<sequence length="224" mass="26025">MNNIRPSESILVLDLDDTLYPEYEYKISGIRTVCKHISLLYPEHRADNLMAQLDTSGNHWLDKLCRLCGFNESEKQSLLWLYRTHTPNLTAFMPSEEFKDMLKPFAACILISDGRSLTQRLKLYALGLLECFDEILISEPCDSKKPDDKRFKHVQQQYSGRHYIYVGDNIAKDFITPNRLGWQTIGILPQKHSIHQHQANRFDNSHQPHIWLAGINELPALFAR</sequence>
<dbReference type="Proteomes" id="UP000193303">
    <property type="component" value="Unassembled WGS sequence"/>
</dbReference>
<dbReference type="Pfam" id="PF13419">
    <property type="entry name" value="HAD_2"/>
    <property type="match status" value="1"/>
</dbReference>
<comment type="caution">
    <text evidence="5">The sequence shown here is derived from an EMBL/GenBank/DDBJ whole genome shotgun (WGS) entry which is preliminary data.</text>
</comment>
<dbReference type="NCBIfam" id="TIGR01549">
    <property type="entry name" value="HAD-SF-IA-v1"/>
    <property type="match status" value="1"/>
</dbReference>
<evidence type="ECO:0000256" key="3">
    <source>
        <dbReference type="ARBA" id="ARBA00022801"/>
    </source>
</evidence>
<accession>A0A1X3DLE5</accession>
<comment type="cofactor">
    <cofactor evidence="1">
        <name>Mg(2+)</name>
        <dbReference type="ChEBI" id="CHEBI:18420"/>
    </cofactor>
</comment>
<dbReference type="GO" id="GO:0046872">
    <property type="term" value="F:metal ion binding"/>
    <property type="evidence" value="ECO:0007669"/>
    <property type="project" value="UniProtKB-KW"/>
</dbReference>
<reference evidence="7" key="1">
    <citation type="submission" date="2017-01" db="EMBL/GenBank/DDBJ databases">
        <authorList>
            <person name="Mah S.A."/>
            <person name="Swanson W.J."/>
            <person name="Moy G.W."/>
            <person name="Vacquier V.D."/>
        </authorList>
    </citation>
    <scope>NUCLEOTIDE SEQUENCE [LARGE SCALE GENOMIC DNA]</scope>
    <source>
        <strain evidence="7">124861</strain>
    </source>
</reference>
<dbReference type="OrthoDB" id="148966at2"/>
<dbReference type="Proteomes" id="UP000193346">
    <property type="component" value="Unassembled WGS sequence"/>
</dbReference>
<dbReference type="InterPro" id="IPR051400">
    <property type="entry name" value="HAD-like_hydrolase"/>
</dbReference>
<dbReference type="PANTHER" id="PTHR46470">
    <property type="entry name" value="N-ACYLNEURAMINATE-9-PHOSPHATASE"/>
    <property type="match status" value="1"/>
</dbReference>
<dbReference type="GO" id="GO:0016791">
    <property type="term" value="F:phosphatase activity"/>
    <property type="evidence" value="ECO:0007669"/>
    <property type="project" value="TreeGrafter"/>
</dbReference>
<dbReference type="SUPFAM" id="SSF56784">
    <property type="entry name" value="HAD-like"/>
    <property type="match status" value="1"/>
</dbReference>
<keyword evidence="3" id="KW-0378">Hydrolase</keyword>
<proteinExistence type="predicted"/>
<evidence type="ECO:0000313" key="7">
    <source>
        <dbReference type="Proteomes" id="UP000193303"/>
    </source>
</evidence>
<keyword evidence="8" id="KW-1185">Reference proteome</keyword>
<keyword evidence="2" id="KW-0479">Metal-binding</keyword>
<dbReference type="EMBL" id="MTAC01000004">
    <property type="protein sequence ID" value="OSI36270.1"/>
    <property type="molecule type" value="Genomic_DNA"/>
</dbReference>
<dbReference type="AlphaFoldDB" id="A0A1X3DLE5"/>
<dbReference type="Gene3D" id="1.10.150.520">
    <property type="match status" value="1"/>
</dbReference>
<dbReference type="InterPro" id="IPR006439">
    <property type="entry name" value="HAD-SF_hydro_IA"/>
</dbReference>
<dbReference type="GO" id="GO:0044281">
    <property type="term" value="P:small molecule metabolic process"/>
    <property type="evidence" value="ECO:0007669"/>
    <property type="project" value="UniProtKB-ARBA"/>
</dbReference>
<evidence type="ECO:0000313" key="8">
    <source>
        <dbReference type="Proteomes" id="UP000193346"/>
    </source>
</evidence>
<evidence type="ECO:0000313" key="6">
    <source>
        <dbReference type="EMBL" id="OSI36270.1"/>
    </source>
</evidence>
<dbReference type="Gene3D" id="3.40.50.1000">
    <property type="entry name" value="HAD superfamily/HAD-like"/>
    <property type="match status" value="1"/>
</dbReference>
<dbReference type="InterPro" id="IPR041492">
    <property type="entry name" value="HAD_2"/>
</dbReference>
<dbReference type="PANTHER" id="PTHR46470:SF2">
    <property type="entry name" value="GLYCERALDEHYDE 3-PHOSPHATE PHOSPHATASE"/>
    <property type="match status" value="1"/>
</dbReference>
<dbReference type="InterPro" id="IPR023214">
    <property type="entry name" value="HAD_sf"/>
</dbReference>
<name>A0A1X3DLE5_9NEIS</name>